<evidence type="ECO:0000313" key="3">
    <source>
        <dbReference type="Proteomes" id="UP000229317"/>
    </source>
</evidence>
<dbReference type="AlphaFoldDB" id="A0A2H0KTX4"/>
<gene>
    <name evidence="2" type="ORF">COV84_00370</name>
</gene>
<dbReference type="EMBL" id="PCVO01000004">
    <property type="protein sequence ID" value="PIQ75603.1"/>
    <property type="molecule type" value="Genomic_DNA"/>
</dbReference>
<reference evidence="2 3" key="1">
    <citation type="submission" date="2017-09" db="EMBL/GenBank/DDBJ databases">
        <title>Depth-based differentiation of microbial function through sediment-hosted aquifers and enrichment of novel symbionts in the deep terrestrial subsurface.</title>
        <authorList>
            <person name="Probst A.J."/>
            <person name="Ladd B."/>
            <person name="Jarett J.K."/>
            <person name="Geller-Mcgrath D.E."/>
            <person name="Sieber C.M."/>
            <person name="Emerson J.B."/>
            <person name="Anantharaman K."/>
            <person name="Thomas B.C."/>
            <person name="Malmstrom R."/>
            <person name="Stieglmeier M."/>
            <person name="Klingl A."/>
            <person name="Woyke T."/>
            <person name="Ryan C.M."/>
            <person name="Banfield J.F."/>
        </authorList>
    </citation>
    <scope>NUCLEOTIDE SEQUENCE [LARGE SCALE GENOMIC DNA]</scope>
    <source>
        <strain evidence="2">CG11_big_fil_rev_8_21_14_0_20_40_15</strain>
    </source>
</reference>
<keyword evidence="1" id="KW-0472">Membrane</keyword>
<keyword evidence="1" id="KW-1133">Transmembrane helix</keyword>
<feature type="transmembrane region" description="Helical" evidence="1">
    <location>
        <begin position="12"/>
        <end position="37"/>
    </location>
</feature>
<evidence type="ECO:0000256" key="1">
    <source>
        <dbReference type="SAM" id="Phobius"/>
    </source>
</evidence>
<evidence type="ECO:0000313" key="2">
    <source>
        <dbReference type="EMBL" id="PIQ75603.1"/>
    </source>
</evidence>
<organism evidence="2 3">
    <name type="scientific">Candidatus Portnoybacteria bacterium CG11_big_fil_rev_8_21_14_0_20_40_15</name>
    <dbReference type="NCBI Taxonomy" id="1974817"/>
    <lineage>
        <taxon>Bacteria</taxon>
        <taxon>Candidatus Portnoyibacteriota</taxon>
    </lineage>
</organism>
<dbReference type="Proteomes" id="UP000229317">
    <property type="component" value="Unassembled WGS sequence"/>
</dbReference>
<keyword evidence="1" id="KW-0812">Transmembrane</keyword>
<comment type="caution">
    <text evidence="2">The sequence shown here is derived from an EMBL/GenBank/DDBJ whole genome shotgun (WGS) entry which is preliminary data.</text>
</comment>
<accession>A0A2H0KTX4</accession>
<protein>
    <recommendedName>
        <fullName evidence="4">Type 4 fimbrial biogenesis protein PilX N-terminal domain-containing protein</fullName>
    </recommendedName>
</protein>
<name>A0A2H0KTX4_9BACT</name>
<proteinExistence type="predicted"/>
<sequence length="120" mass="13162">MRFSDKKNKEKGAIAIILTVLILGVTLLIAMGLSLIFVQEIKNSGLVGQSSPAFYAADEGAEFALFQILKKGEGPQADVLLNKANGFFMYNETAKVTWTDTSINSLGFFGGTRRRVQINW</sequence>
<evidence type="ECO:0008006" key="4">
    <source>
        <dbReference type="Google" id="ProtNLM"/>
    </source>
</evidence>